<organism evidence="1 2">
    <name type="scientific">Helianthus annuus</name>
    <name type="common">Common sunflower</name>
    <dbReference type="NCBI Taxonomy" id="4232"/>
    <lineage>
        <taxon>Eukaryota</taxon>
        <taxon>Viridiplantae</taxon>
        <taxon>Streptophyta</taxon>
        <taxon>Embryophyta</taxon>
        <taxon>Tracheophyta</taxon>
        <taxon>Spermatophyta</taxon>
        <taxon>Magnoliopsida</taxon>
        <taxon>eudicotyledons</taxon>
        <taxon>Gunneridae</taxon>
        <taxon>Pentapetalae</taxon>
        <taxon>asterids</taxon>
        <taxon>campanulids</taxon>
        <taxon>Asterales</taxon>
        <taxon>Asteraceae</taxon>
        <taxon>Asteroideae</taxon>
        <taxon>Heliantheae alliance</taxon>
        <taxon>Heliantheae</taxon>
        <taxon>Helianthus</taxon>
    </lineage>
</organism>
<dbReference type="PANTHER" id="PTHR47150:SF5">
    <property type="entry name" value="OS07G0546750 PROTEIN"/>
    <property type="match status" value="1"/>
</dbReference>
<protein>
    <recommendedName>
        <fullName evidence="3">Harbinger transposase-derived protein</fullName>
    </recommendedName>
</protein>
<dbReference type="AlphaFoldDB" id="A0A251TBE1"/>
<gene>
    <name evidence="1" type="ORF">HannXRQ_Chr11g0339201</name>
</gene>
<evidence type="ECO:0000313" key="1">
    <source>
        <dbReference type="EMBL" id="OTG08214.1"/>
    </source>
</evidence>
<dbReference type="EMBL" id="CM007900">
    <property type="protein sequence ID" value="OTG08214.1"/>
    <property type="molecule type" value="Genomic_DNA"/>
</dbReference>
<keyword evidence="2" id="KW-1185">Reference proteome</keyword>
<dbReference type="OMA" id="TRRESIH"/>
<reference evidence="2" key="1">
    <citation type="journal article" date="2017" name="Nature">
        <title>The sunflower genome provides insights into oil metabolism, flowering and Asterid evolution.</title>
        <authorList>
            <person name="Badouin H."/>
            <person name="Gouzy J."/>
            <person name="Grassa C.J."/>
            <person name="Murat F."/>
            <person name="Staton S.E."/>
            <person name="Cottret L."/>
            <person name="Lelandais-Briere C."/>
            <person name="Owens G.L."/>
            <person name="Carrere S."/>
            <person name="Mayjonade B."/>
            <person name="Legrand L."/>
            <person name="Gill N."/>
            <person name="Kane N.C."/>
            <person name="Bowers J.E."/>
            <person name="Hubner S."/>
            <person name="Bellec A."/>
            <person name="Berard A."/>
            <person name="Berges H."/>
            <person name="Blanchet N."/>
            <person name="Boniface M.C."/>
            <person name="Brunel D."/>
            <person name="Catrice O."/>
            <person name="Chaidir N."/>
            <person name="Claudel C."/>
            <person name="Donnadieu C."/>
            <person name="Faraut T."/>
            <person name="Fievet G."/>
            <person name="Helmstetter N."/>
            <person name="King M."/>
            <person name="Knapp S.J."/>
            <person name="Lai Z."/>
            <person name="Le Paslier M.C."/>
            <person name="Lippi Y."/>
            <person name="Lorenzon L."/>
            <person name="Mandel J.R."/>
            <person name="Marage G."/>
            <person name="Marchand G."/>
            <person name="Marquand E."/>
            <person name="Bret-Mestries E."/>
            <person name="Morien E."/>
            <person name="Nambeesan S."/>
            <person name="Nguyen T."/>
            <person name="Pegot-Espagnet P."/>
            <person name="Pouilly N."/>
            <person name="Raftis F."/>
            <person name="Sallet E."/>
            <person name="Schiex T."/>
            <person name="Thomas J."/>
            <person name="Vandecasteele C."/>
            <person name="Vares D."/>
            <person name="Vear F."/>
            <person name="Vautrin S."/>
            <person name="Crespi M."/>
            <person name="Mangin B."/>
            <person name="Burke J.M."/>
            <person name="Salse J."/>
            <person name="Munos S."/>
            <person name="Vincourt P."/>
            <person name="Rieseberg L.H."/>
            <person name="Langlade N.B."/>
        </authorList>
    </citation>
    <scope>NUCLEOTIDE SEQUENCE [LARGE SCALE GENOMIC DNA]</scope>
    <source>
        <strain evidence="2">cv. SF193</strain>
    </source>
</reference>
<proteinExistence type="predicted"/>
<name>A0A251TBE1_HELAN</name>
<dbReference type="Pfam" id="PF04827">
    <property type="entry name" value="Plant_tran"/>
    <property type="match status" value="1"/>
</dbReference>
<dbReference type="PANTHER" id="PTHR47150">
    <property type="entry name" value="OS12G0169200 PROTEIN"/>
    <property type="match status" value="1"/>
</dbReference>
<evidence type="ECO:0000313" key="2">
    <source>
        <dbReference type="Proteomes" id="UP000215914"/>
    </source>
</evidence>
<dbReference type="InterPro" id="IPR006912">
    <property type="entry name" value="Harbinger_derived_prot"/>
</dbReference>
<dbReference type="Proteomes" id="UP000215914">
    <property type="component" value="Chromosome 11"/>
</dbReference>
<sequence>MADDLPPLWFPPMSSDDSSDSSILFFQNLIEEAELQDTGTSNRRRYIERQREEGHETLMADYFVEDPKYNEDIFRHMFRMSKRLFLQIVSDVEENDPWFVEAPDARGRKGFTPLQKVTSAIKQLATGNTPDENDEYLHMAERTSRECLEYFCDTVCKIYGPEFLRRPTNHRYPTIMLEAVASQDLWFWHAFAGPPGSQNDINVLQQSPLFLTERNGTAPKCPFYVNNHLYKRGYLLVDGIYPSWSVFVKSIPYPHEVNEKKFKRQHEAARKDVERAFGVLKGKWGVLSRPMRARSVKKIRNVVYTCIILHNMILKDDGKAIAPVHIRDPPVEPALDDTVLGELLNEDTHWRLKHDLIDHLASQDLPHLLADSDED</sequence>
<accession>A0A251TBE1</accession>
<evidence type="ECO:0008006" key="3">
    <source>
        <dbReference type="Google" id="ProtNLM"/>
    </source>
</evidence>
<dbReference type="InParanoid" id="A0A251TBE1"/>